<dbReference type="InterPro" id="IPR041657">
    <property type="entry name" value="HTH_17"/>
</dbReference>
<dbReference type="Gene3D" id="1.10.1660.10">
    <property type="match status" value="1"/>
</dbReference>
<feature type="domain" description="Helix-turn-helix" evidence="2">
    <location>
        <begin position="137"/>
        <end position="186"/>
    </location>
</feature>
<dbReference type="RefSeq" id="WP_221308096.1">
    <property type="nucleotide sequence ID" value="NZ_JACHDS010000001.1"/>
</dbReference>
<dbReference type="InterPro" id="IPR009061">
    <property type="entry name" value="DNA-bd_dom_put_sf"/>
</dbReference>
<dbReference type="AlphaFoldDB" id="A0A7W9YJF9"/>
<dbReference type="InterPro" id="IPR045745">
    <property type="entry name" value="HTH_58_Actinobacteria-type"/>
</dbReference>
<dbReference type="Proteomes" id="UP000546642">
    <property type="component" value="Unassembled WGS sequence"/>
</dbReference>
<evidence type="ECO:0000313" key="4">
    <source>
        <dbReference type="EMBL" id="MBB6172316.1"/>
    </source>
</evidence>
<name>A0A7W9YJF9_9ACTN</name>
<feature type="region of interest" description="Disordered" evidence="1">
    <location>
        <begin position="100"/>
        <end position="131"/>
    </location>
</feature>
<dbReference type="SUPFAM" id="SSF46955">
    <property type="entry name" value="Putative DNA-binding domain"/>
    <property type="match status" value="1"/>
</dbReference>
<evidence type="ECO:0000313" key="6">
    <source>
        <dbReference type="Proteomes" id="UP000546642"/>
    </source>
</evidence>
<evidence type="ECO:0000313" key="5">
    <source>
        <dbReference type="EMBL" id="MBB6173344.1"/>
    </source>
</evidence>
<protein>
    <submittedName>
        <fullName evidence="4">Transposase-like protein</fullName>
    </submittedName>
</protein>
<dbReference type="Pfam" id="PF19575">
    <property type="entry name" value="HTH_58"/>
    <property type="match status" value="1"/>
</dbReference>
<proteinExistence type="predicted"/>
<evidence type="ECO:0000256" key="1">
    <source>
        <dbReference type="SAM" id="MobiDB-lite"/>
    </source>
</evidence>
<dbReference type="Pfam" id="PF12728">
    <property type="entry name" value="HTH_17"/>
    <property type="match status" value="1"/>
</dbReference>
<feature type="domain" description="Helix-turn-helix" evidence="3">
    <location>
        <begin position="22"/>
        <end position="58"/>
    </location>
</feature>
<evidence type="ECO:0000259" key="2">
    <source>
        <dbReference type="Pfam" id="PF12728"/>
    </source>
</evidence>
<evidence type="ECO:0000259" key="3">
    <source>
        <dbReference type="Pfam" id="PF19575"/>
    </source>
</evidence>
<dbReference type="EMBL" id="JACHDS010000001">
    <property type="protein sequence ID" value="MBB6173344.1"/>
    <property type="molecule type" value="Genomic_DNA"/>
</dbReference>
<organism evidence="4 6">
    <name type="scientific">Nocardiopsis mwathae</name>
    <dbReference type="NCBI Taxonomy" id="1472723"/>
    <lineage>
        <taxon>Bacteria</taxon>
        <taxon>Bacillati</taxon>
        <taxon>Actinomycetota</taxon>
        <taxon>Actinomycetes</taxon>
        <taxon>Streptosporangiales</taxon>
        <taxon>Nocardiopsidaceae</taxon>
        <taxon>Nocardiopsis</taxon>
    </lineage>
</organism>
<keyword evidence="6" id="KW-1185">Reference proteome</keyword>
<gene>
    <name evidence="4" type="ORF">HNR23_002376</name>
    <name evidence="5" type="ORF">HNR23_003404</name>
</gene>
<accession>A0A7W9YJF9</accession>
<sequence>MAATAPAARRPLTRTDRLVITTCFDAGASIERIATATRRSQNTVRRVLKESGRSIRHRPRTRPDVTTEECARLYAEGRSCPQIAELLDTSTSTVFNRLQEAGIPRRPPGRHRAPASRTTGSAHATRPRPALSAPVELLTTAEVADLFNVRTRAVRDWTRQGRVPVIYTPGGRPRYPAEQIRQLIKESRP</sequence>
<dbReference type="Gene3D" id="1.10.10.60">
    <property type="entry name" value="Homeodomain-like"/>
    <property type="match status" value="1"/>
</dbReference>
<comment type="caution">
    <text evidence="4">The sequence shown here is derived from an EMBL/GenBank/DDBJ whole genome shotgun (WGS) entry which is preliminary data.</text>
</comment>
<reference evidence="4 6" key="1">
    <citation type="submission" date="2020-08" db="EMBL/GenBank/DDBJ databases">
        <title>Sequencing the genomes of 1000 actinobacteria strains.</title>
        <authorList>
            <person name="Klenk H.-P."/>
        </authorList>
    </citation>
    <scope>NUCLEOTIDE SEQUENCE [LARGE SCALE GENOMIC DNA]</scope>
    <source>
        <strain evidence="4 6">DSM 46659</strain>
    </source>
</reference>
<dbReference type="EMBL" id="JACHDS010000001">
    <property type="protein sequence ID" value="MBB6172316.1"/>
    <property type="molecule type" value="Genomic_DNA"/>
</dbReference>